<dbReference type="Proteomes" id="UP000320333">
    <property type="component" value="Unassembled WGS sequence"/>
</dbReference>
<feature type="transmembrane region" description="Helical" evidence="7">
    <location>
        <begin position="457"/>
        <end position="478"/>
    </location>
</feature>
<reference evidence="8 9" key="1">
    <citation type="journal article" date="2019" name="Sci. Rep.">
        <title>Comparative genomics of chytrid fungi reveal insights into the obligate biotrophic and pathogenic lifestyle of Synchytrium endobioticum.</title>
        <authorList>
            <person name="van de Vossenberg B.T.L.H."/>
            <person name="Warris S."/>
            <person name="Nguyen H.D.T."/>
            <person name="van Gent-Pelzer M.P.E."/>
            <person name="Joly D.L."/>
            <person name="van de Geest H.C."/>
            <person name="Bonants P.J.M."/>
            <person name="Smith D.S."/>
            <person name="Levesque C.A."/>
            <person name="van der Lee T.A.J."/>
        </authorList>
    </citation>
    <scope>NUCLEOTIDE SEQUENCE [LARGE SCALE GENOMIC DNA]</scope>
    <source>
        <strain evidence="8 9">CBS 675.73</strain>
    </source>
</reference>
<feature type="transmembrane region" description="Helical" evidence="7">
    <location>
        <begin position="386"/>
        <end position="409"/>
    </location>
</feature>
<feature type="transmembrane region" description="Helical" evidence="7">
    <location>
        <begin position="26"/>
        <end position="48"/>
    </location>
</feature>
<evidence type="ECO:0000313" key="9">
    <source>
        <dbReference type="Proteomes" id="UP000320333"/>
    </source>
</evidence>
<evidence type="ECO:0000256" key="4">
    <source>
        <dbReference type="ARBA" id="ARBA00022989"/>
    </source>
</evidence>
<dbReference type="GO" id="GO:0022857">
    <property type="term" value="F:transmembrane transporter activity"/>
    <property type="evidence" value="ECO:0007669"/>
    <property type="project" value="InterPro"/>
</dbReference>
<dbReference type="OrthoDB" id="10054429at2759"/>
<keyword evidence="5 7" id="KW-0472">Membrane</keyword>
<feature type="transmembrane region" description="Helical" evidence="7">
    <location>
        <begin position="60"/>
        <end position="93"/>
    </location>
</feature>
<evidence type="ECO:0000313" key="8">
    <source>
        <dbReference type="EMBL" id="TPX68991.1"/>
    </source>
</evidence>
<evidence type="ECO:0000256" key="2">
    <source>
        <dbReference type="ARBA" id="ARBA00022448"/>
    </source>
</evidence>
<protein>
    <recommendedName>
        <fullName evidence="10">Amino acid permease/ SLC12A domain-containing protein</fullName>
    </recommendedName>
</protein>
<dbReference type="EMBL" id="QEAP01000330">
    <property type="protein sequence ID" value="TPX68991.1"/>
    <property type="molecule type" value="Genomic_DNA"/>
</dbReference>
<feature type="transmembrane region" description="Helical" evidence="7">
    <location>
        <begin position="311"/>
        <end position="339"/>
    </location>
</feature>
<dbReference type="Gene3D" id="1.20.1740.10">
    <property type="entry name" value="Amino acid/polyamine transporter I"/>
    <property type="match status" value="1"/>
</dbReference>
<keyword evidence="9" id="KW-1185">Reference proteome</keyword>
<feature type="transmembrane region" description="Helical" evidence="7">
    <location>
        <begin position="360"/>
        <end position="380"/>
    </location>
</feature>
<evidence type="ECO:0000256" key="5">
    <source>
        <dbReference type="ARBA" id="ARBA00023136"/>
    </source>
</evidence>
<dbReference type="PANTHER" id="PTHR45649">
    <property type="entry name" value="AMINO-ACID PERMEASE BAT1"/>
    <property type="match status" value="1"/>
</dbReference>
<organism evidence="8 9">
    <name type="scientific">Chytriomyces confervae</name>
    <dbReference type="NCBI Taxonomy" id="246404"/>
    <lineage>
        <taxon>Eukaryota</taxon>
        <taxon>Fungi</taxon>
        <taxon>Fungi incertae sedis</taxon>
        <taxon>Chytridiomycota</taxon>
        <taxon>Chytridiomycota incertae sedis</taxon>
        <taxon>Chytridiomycetes</taxon>
        <taxon>Chytridiales</taxon>
        <taxon>Chytriomycetaceae</taxon>
        <taxon>Chytriomyces</taxon>
    </lineage>
</organism>
<feature type="transmembrane region" description="Helical" evidence="7">
    <location>
        <begin position="260"/>
        <end position="280"/>
    </location>
</feature>
<accession>A0A507EYH6</accession>
<dbReference type="STRING" id="246404.A0A507EYH6"/>
<comment type="subcellular location">
    <subcellularLocation>
        <location evidence="1">Membrane</location>
        <topology evidence="1">Multi-pass membrane protein</topology>
    </subcellularLocation>
</comment>
<sequence>MTTNNDEDLLAQLGYKQELQRELSSFTNIGASMSAICICSGLTSLFGFGLLTGGPVVMTWGWIVVSFFTMMVGLAMAEICSAFPTSGGLYYWAARLSRPQHKAFASWMTGWFNLLGQMAVTAGVVFGLSLMIAATASIASDLTYTPTPGIIVAIHISIAFSIGLANSLGPKVMYYIMTVSTVWQVITPFLIVLVVLVKAPVKQSATFVFTEFKNETGIESVPWVVLVGLLTSQFTMTGYDASAHMTEETKNASVSGPVGIVMAIAVSAATGFLFIVGLLFGMQDYDSAIGTTTGLPLAQILLDAAGKDLTLFLMVVNIVCCWFASYSCLLANSRVIYAFSRDGAMPFSGLWHLIHPKLQIPLNATWLACFLYSILALPYLGNSTAFTAITSIATIGLYISYGIPIVCKLMNPDLFEKPGPFSLGRWSNLVGYIAVAWILLITCLFVLPTAMPVTAVNMNYACVLVGAVLFGAGGTYVVSAHKWFKGPVTNVDIAGHGETAAFEIKMKRLGGAWVQTIASEGMHVPALAVVGCVVVPWLWRSLPASAVVSFLFDPAYFLLILWLLHLYQSACPTRVSTYRQRDRRKLRNVRHKHSRLVFSKPVQRSSTNNDDVDLSKPRNRARSNAPQISDENVFLLVECIVCLVLMDGGGVDIPKEQMAMIRATAYTLPSSYPKMSQLVTLVQIIHQNQTNNNYIDFSWYNHVPDVLSVPAPPPVADGISFALAAVNVRSIAAGDCILDHVAHLWVRQHLCSILALVLGGSVREAGVEAVELLGQTRTLGKHDSLQTLVSLHEEEDQALFDSSSSSSRNGGAIVATTANSYLFYAHSERVLQEGWELHGTSIKIATLRMPGMGLGWGDFVAVLADWCDGGLSTPKSNFVCIDKDVQFEKREQQQQQQQVGNGFSKIILTRLERVDELQANESRLTLAVLREIENVKVDYCGVSEVMESRVVFENRIKDLLEYGALRVERQIVETLFGALPVA</sequence>
<feature type="transmembrane region" description="Helical" evidence="7">
    <location>
        <begin position="429"/>
        <end position="451"/>
    </location>
</feature>
<dbReference type="GO" id="GO:0016020">
    <property type="term" value="C:membrane"/>
    <property type="evidence" value="ECO:0007669"/>
    <property type="project" value="UniProtKB-SubCell"/>
</dbReference>
<dbReference type="InterPro" id="IPR002293">
    <property type="entry name" value="AA/rel_permease1"/>
</dbReference>
<gene>
    <name evidence="8" type="ORF">CcCBS67573_g06972</name>
</gene>
<feature type="transmembrane region" description="Helical" evidence="7">
    <location>
        <begin position="512"/>
        <end position="539"/>
    </location>
</feature>
<evidence type="ECO:0000256" key="7">
    <source>
        <dbReference type="SAM" id="Phobius"/>
    </source>
</evidence>
<comment type="caution">
    <text evidence="8">The sequence shown here is derived from an EMBL/GenBank/DDBJ whole genome shotgun (WGS) entry which is preliminary data.</text>
</comment>
<evidence type="ECO:0000256" key="1">
    <source>
        <dbReference type="ARBA" id="ARBA00004141"/>
    </source>
</evidence>
<dbReference type="AlphaFoldDB" id="A0A507EYH6"/>
<dbReference type="Pfam" id="PF13520">
    <property type="entry name" value="AA_permease_2"/>
    <property type="match status" value="1"/>
</dbReference>
<feature type="transmembrane region" description="Helical" evidence="7">
    <location>
        <begin position="150"/>
        <end position="169"/>
    </location>
</feature>
<feature type="transmembrane region" description="Helical" evidence="7">
    <location>
        <begin position="545"/>
        <end position="564"/>
    </location>
</feature>
<keyword evidence="4 7" id="KW-1133">Transmembrane helix</keyword>
<name>A0A507EYH6_9FUNG</name>
<feature type="transmembrane region" description="Helical" evidence="7">
    <location>
        <begin position="181"/>
        <end position="201"/>
    </location>
</feature>
<evidence type="ECO:0000256" key="6">
    <source>
        <dbReference type="SAM" id="MobiDB-lite"/>
    </source>
</evidence>
<feature type="region of interest" description="Disordered" evidence="6">
    <location>
        <begin position="600"/>
        <end position="624"/>
    </location>
</feature>
<evidence type="ECO:0008006" key="10">
    <source>
        <dbReference type="Google" id="ProtNLM"/>
    </source>
</evidence>
<dbReference type="PANTHER" id="PTHR45649:SF26">
    <property type="entry name" value="OS04G0435100 PROTEIN"/>
    <property type="match status" value="1"/>
</dbReference>
<proteinExistence type="predicted"/>
<keyword evidence="3 7" id="KW-0812">Transmembrane</keyword>
<feature type="transmembrane region" description="Helical" evidence="7">
    <location>
        <begin position="221"/>
        <end position="239"/>
    </location>
</feature>
<keyword evidence="2" id="KW-0813">Transport</keyword>
<evidence type="ECO:0000256" key="3">
    <source>
        <dbReference type="ARBA" id="ARBA00022692"/>
    </source>
</evidence>
<feature type="transmembrane region" description="Helical" evidence="7">
    <location>
        <begin position="114"/>
        <end position="138"/>
    </location>
</feature>